<dbReference type="EMBL" id="JAAVMX010000006">
    <property type="protein sequence ID" value="KAF4507215.1"/>
    <property type="molecule type" value="Genomic_DNA"/>
</dbReference>
<protein>
    <submittedName>
        <fullName evidence="2">Uncharacterized protein</fullName>
    </submittedName>
</protein>
<feature type="compositionally biased region" description="Polar residues" evidence="1">
    <location>
        <begin position="73"/>
        <end position="89"/>
    </location>
</feature>
<gene>
    <name evidence="2" type="ORF">G6O67_005878</name>
</gene>
<sequence length="106" mass="11034">MQGAALSVTNLGVSLESFYAPSQFDSAKAVSEVANVSLREIRLWCQLNTKQVTDQIRAAGSVEAVEATTAGTIPISSRGNATQPGTASSEARHARPRSSGCTVSSH</sequence>
<accession>A0A8H4LXX6</accession>
<evidence type="ECO:0000313" key="3">
    <source>
        <dbReference type="Proteomes" id="UP000557566"/>
    </source>
</evidence>
<organism evidence="2 3">
    <name type="scientific">Ophiocordyceps sinensis</name>
    <dbReference type="NCBI Taxonomy" id="72228"/>
    <lineage>
        <taxon>Eukaryota</taxon>
        <taxon>Fungi</taxon>
        <taxon>Dikarya</taxon>
        <taxon>Ascomycota</taxon>
        <taxon>Pezizomycotina</taxon>
        <taxon>Sordariomycetes</taxon>
        <taxon>Hypocreomycetidae</taxon>
        <taxon>Hypocreales</taxon>
        <taxon>Ophiocordycipitaceae</taxon>
        <taxon>Ophiocordyceps</taxon>
    </lineage>
</organism>
<comment type="caution">
    <text evidence="2">The sequence shown here is derived from an EMBL/GenBank/DDBJ whole genome shotgun (WGS) entry which is preliminary data.</text>
</comment>
<proteinExistence type="predicted"/>
<name>A0A8H4LXX6_9HYPO</name>
<keyword evidence="3" id="KW-1185">Reference proteome</keyword>
<feature type="region of interest" description="Disordered" evidence="1">
    <location>
        <begin position="73"/>
        <end position="106"/>
    </location>
</feature>
<dbReference type="Proteomes" id="UP000557566">
    <property type="component" value="Unassembled WGS sequence"/>
</dbReference>
<evidence type="ECO:0000313" key="2">
    <source>
        <dbReference type="EMBL" id="KAF4507215.1"/>
    </source>
</evidence>
<reference evidence="2 3" key="1">
    <citation type="journal article" date="2020" name="Genome Biol. Evol.">
        <title>A new high-quality draft genome assembly of the Chinese cordyceps Ophiocordyceps sinensis.</title>
        <authorList>
            <person name="Shu R."/>
            <person name="Zhang J."/>
            <person name="Meng Q."/>
            <person name="Zhang H."/>
            <person name="Zhou G."/>
            <person name="Li M."/>
            <person name="Wu P."/>
            <person name="Zhao Y."/>
            <person name="Chen C."/>
            <person name="Qin Q."/>
        </authorList>
    </citation>
    <scope>NUCLEOTIDE SEQUENCE [LARGE SCALE GENOMIC DNA]</scope>
    <source>
        <strain evidence="2 3">IOZ07</strain>
    </source>
</reference>
<evidence type="ECO:0000256" key="1">
    <source>
        <dbReference type="SAM" id="MobiDB-lite"/>
    </source>
</evidence>
<dbReference type="AlphaFoldDB" id="A0A8H4LXX6"/>